<keyword evidence="2" id="KW-1185">Reference proteome</keyword>
<dbReference type="EMBL" id="NNAY01001903">
    <property type="protein sequence ID" value="OXU22605.1"/>
    <property type="molecule type" value="Genomic_DNA"/>
</dbReference>
<gene>
    <name evidence="1" type="ORF">TSAR_004400</name>
</gene>
<proteinExistence type="predicted"/>
<evidence type="ECO:0000313" key="1">
    <source>
        <dbReference type="EMBL" id="OXU22605.1"/>
    </source>
</evidence>
<protein>
    <submittedName>
        <fullName evidence="1">Uncharacterized protein</fullName>
    </submittedName>
</protein>
<dbReference type="Proteomes" id="UP000215335">
    <property type="component" value="Unassembled WGS sequence"/>
</dbReference>
<dbReference type="AlphaFoldDB" id="A0A232EW73"/>
<sequence>MPCRAIVQNLEGVDMLFKSRICGLNYPNRNICITNKLSTLHFVLYYRMPMPVASRINDHRPVNPVFVDEDYVQAGYRMLKA</sequence>
<reference evidence="1 2" key="1">
    <citation type="journal article" date="2017" name="Curr. Biol.">
        <title>The Evolution of Venom by Co-option of Single-Copy Genes.</title>
        <authorList>
            <person name="Martinson E.O."/>
            <person name="Mrinalini"/>
            <person name="Kelkar Y.D."/>
            <person name="Chang C.H."/>
            <person name="Werren J.H."/>
        </authorList>
    </citation>
    <scope>NUCLEOTIDE SEQUENCE [LARGE SCALE GENOMIC DNA]</scope>
    <source>
        <strain evidence="1 2">Alberta</strain>
        <tissue evidence="1">Whole body</tissue>
    </source>
</reference>
<name>A0A232EW73_9HYME</name>
<evidence type="ECO:0000313" key="2">
    <source>
        <dbReference type="Proteomes" id="UP000215335"/>
    </source>
</evidence>
<organism evidence="1 2">
    <name type="scientific">Trichomalopsis sarcophagae</name>
    <dbReference type="NCBI Taxonomy" id="543379"/>
    <lineage>
        <taxon>Eukaryota</taxon>
        <taxon>Metazoa</taxon>
        <taxon>Ecdysozoa</taxon>
        <taxon>Arthropoda</taxon>
        <taxon>Hexapoda</taxon>
        <taxon>Insecta</taxon>
        <taxon>Pterygota</taxon>
        <taxon>Neoptera</taxon>
        <taxon>Endopterygota</taxon>
        <taxon>Hymenoptera</taxon>
        <taxon>Apocrita</taxon>
        <taxon>Proctotrupomorpha</taxon>
        <taxon>Chalcidoidea</taxon>
        <taxon>Pteromalidae</taxon>
        <taxon>Pteromalinae</taxon>
        <taxon>Trichomalopsis</taxon>
    </lineage>
</organism>
<comment type="caution">
    <text evidence="1">The sequence shown here is derived from an EMBL/GenBank/DDBJ whole genome shotgun (WGS) entry which is preliminary data.</text>
</comment>
<accession>A0A232EW73</accession>